<dbReference type="Proteomes" id="UP001054945">
    <property type="component" value="Unassembled WGS sequence"/>
</dbReference>
<comment type="caution">
    <text evidence="2">The sequence shown here is derived from an EMBL/GenBank/DDBJ whole genome shotgun (WGS) entry which is preliminary data.</text>
</comment>
<evidence type="ECO:0000313" key="3">
    <source>
        <dbReference type="Proteomes" id="UP001054945"/>
    </source>
</evidence>
<gene>
    <name evidence="2" type="ORF">CEXT_698221</name>
</gene>
<dbReference type="AlphaFoldDB" id="A0AAV4S109"/>
<protein>
    <submittedName>
        <fullName evidence="2">Uncharacterized protein</fullName>
    </submittedName>
</protein>
<sequence>MLDKLSHFEPLAFQRNLLHLTQPRKEENGGQREKETQKASGRGKKKLRGRNGSGSLVTDSVHLVRTESAVTPPSGINRRFQFLD</sequence>
<name>A0AAV4S109_CAEEX</name>
<reference evidence="2 3" key="1">
    <citation type="submission" date="2021-06" db="EMBL/GenBank/DDBJ databases">
        <title>Caerostris extrusa draft genome.</title>
        <authorList>
            <person name="Kono N."/>
            <person name="Arakawa K."/>
        </authorList>
    </citation>
    <scope>NUCLEOTIDE SEQUENCE [LARGE SCALE GENOMIC DNA]</scope>
</reference>
<evidence type="ECO:0000313" key="2">
    <source>
        <dbReference type="EMBL" id="GIY26225.1"/>
    </source>
</evidence>
<feature type="region of interest" description="Disordered" evidence="1">
    <location>
        <begin position="16"/>
        <end position="59"/>
    </location>
</feature>
<organism evidence="2 3">
    <name type="scientific">Caerostris extrusa</name>
    <name type="common">Bark spider</name>
    <name type="synonym">Caerostris bankana</name>
    <dbReference type="NCBI Taxonomy" id="172846"/>
    <lineage>
        <taxon>Eukaryota</taxon>
        <taxon>Metazoa</taxon>
        <taxon>Ecdysozoa</taxon>
        <taxon>Arthropoda</taxon>
        <taxon>Chelicerata</taxon>
        <taxon>Arachnida</taxon>
        <taxon>Araneae</taxon>
        <taxon>Araneomorphae</taxon>
        <taxon>Entelegynae</taxon>
        <taxon>Araneoidea</taxon>
        <taxon>Araneidae</taxon>
        <taxon>Caerostris</taxon>
    </lineage>
</organism>
<feature type="compositionally biased region" description="Basic and acidic residues" evidence="1">
    <location>
        <begin position="23"/>
        <end position="37"/>
    </location>
</feature>
<evidence type="ECO:0000256" key="1">
    <source>
        <dbReference type="SAM" id="MobiDB-lite"/>
    </source>
</evidence>
<proteinExistence type="predicted"/>
<keyword evidence="3" id="KW-1185">Reference proteome</keyword>
<dbReference type="EMBL" id="BPLR01008645">
    <property type="protein sequence ID" value="GIY26225.1"/>
    <property type="molecule type" value="Genomic_DNA"/>
</dbReference>
<accession>A0AAV4S109</accession>